<dbReference type="Proteomes" id="UP000228484">
    <property type="component" value="Unassembled WGS sequence"/>
</dbReference>
<dbReference type="EMBL" id="NWUW01000022">
    <property type="protein sequence ID" value="PIE93011.1"/>
    <property type="molecule type" value="Genomic_DNA"/>
</dbReference>
<name>A0A2G6Q8C0_9BACI</name>
<evidence type="ECO:0000313" key="2">
    <source>
        <dbReference type="Proteomes" id="UP000228484"/>
    </source>
</evidence>
<sequence length="70" mass="8010">MLDWKTNILSNFNKRKGTQNLGIAIKFKEVPPMLKVSEALLLQSLNTILYFGHTQIELPMVLIFYEVIGS</sequence>
<proteinExistence type="predicted"/>
<protein>
    <submittedName>
        <fullName evidence="1">Uncharacterized protein</fullName>
    </submittedName>
</protein>
<reference evidence="1 2" key="1">
    <citation type="submission" date="2017-09" db="EMBL/GenBank/DDBJ databases">
        <title>Biocontrol bacteria screening and application from spent mushroom substrate.</title>
        <authorList>
            <person name="Sun X."/>
        </authorList>
    </citation>
    <scope>NUCLEOTIDE SEQUENCE [LARGE SCALE GENOMIC DNA]</scope>
    <source>
        <strain evidence="1 2">100374</strain>
    </source>
</reference>
<organism evidence="1 2">
    <name type="scientific">Bacillus fungorum</name>
    <dbReference type="NCBI Taxonomy" id="2039284"/>
    <lineage>
        <taxon>Bacteria</taxon>
        <taxon>Bacillati</taxon>
        <taxon>Bacillota</taxon>
        <taxon>Bacilli</taxon>
        <taxon>Bacillales</taxon>
        <taxon>Bacillaceae</taxon>
        <taxon>Bacillus</taxon>
    </lineage>
</organism>
<gene>
    <name evidence="1" type="ORF">CO726_23175</name>
</gene>
<accession>A0A2G6Q8C0</accession>
<dbReference type="AlphaFoldDB" id="A0A2G6Q8C0"/>
<keyword evidence="2" id="KW-1185">Reference proteome</keyword>
<comment type="caution">
    <text evidence="1">The sequence shown here is derived from an EMBL/GenBank/DDBJ whole genome shotgun (WGS) entry which is preliminary data.</text>
</comment>
<evidence type="ECO:0000313" key="1">
    <source>
        <dbReference type="EMBL" id="PIE93011.1"/>
    </source>
</evidence>